<dbReference type="RefSeq" id="WP_212230441.1">
    <property type="nucleotide sequence ID" value="NZ_JAGUCN010000025.1"/>
</dbReference>
<name>A0ABS5KFT8_9BACT</name>
<organism evidence="4 5">
    <name type="scientific">Carboxylicivirga mesophila</name>
    <dbReference type="NCBI Taxonomy" id="1166478"/>
    <lineage>
        <taxon>Bacteria</taxon>
        <taxon>Pseudomonadati</taxon>
        <taxon>Bacteroidota</taxon>
        <taxon>Bacteroidia</taxon>
        <taxon>Marinilabiliales</taxon>
        <taxon>Marinilabiliaceae</taxon>
        <taxon>Carboxylicivirga</taxon>
    </lineage>
</organism>
<keyword evidence="5" id="KW-1185">Reference proteome</keyword>
<evidence type="ECO:0000256" key="1">
    <source>
        <dbReference type="SAM" id="Phobius"/>
    </source>
</evidence>
<evidence type="ECO:0000313" key="4">
    <source>
        <dbReference type="EMBL" id="MBS2213323.1"/>
    </source>
</evidence>
<proteinExistence type="predicted"/>
<accession>A0ABS5KFT8</accession>
<evidence type="ECO:0000259" key="2">
    <source>
        <dbReference type="Pfam" id="PF04773"/>
    </source>
</evidence>
<reference evidence="4 5" key="1">
    <citation type="journal article" date="2014" name="Int. J. Syst. Evol. Microbiol.">
        <title>Carboxylicivirga gen. nov. in the family Marinilabiliaceae with two novel species, Carboxylicivirga mesophila sp. nov. and Carboxylicivirga taeanensis sp. nov., and reclassification of Cytophaga fermentans as Saccharicrinis fermentans gen. nov., comb. nov.</title>
        <authorList>
            <person name="Yang S.H."/>
            <person name="Seo H.S."/>
            <person name="Woo J.H."/>
            <person name="Oh H.M."/>
            <person name="Jang H."/>
            <person name="Lee J.H."/>
            <person name="Kim S.J."/>
            <person name="Kwon K.K."/>
        </authorList>
    </citation>
    <scope>NUCLEOTIDE SEQUENCE [LARGE SCALE GENOMIC DNA]</scope>
    <source>
        <strain evidence="4 5">JCM 18290</strain>
    </source>
</reference>
<dbReference type="PANTHER" id="PTHR30273:SF2">
    <property type="entry name" value="PROTEIN FECR"/>
    <property type="match status" value="1"/>
</dbReference>
<keyword evidence="1" id="KW-1133">Transmembrane helix</keyword>
<dbReference type="Proteomes" id="UP000721861">
    <property type="component" value="Unassembled WGS sequence"/>
</dbReference>
<gene>
    <name evidence="4" type="ORF">KEM09_18050</name>
</gene>
<sequence>MDHHYKESLAIKYLSGEASIAELEELKALLKSDAAFKKQFVELRDIWNVAHPNEFNNHKAFLRFQDRIKQSEIREKKSTSFQWLKYAAVAALIAISLLVGKVFLTEQQEELKYYTFQTKAGERQQVQLPDGTIVWLSGQTELTYSSEFNDLNRTVRLNGDAFFDVRHNARKPFEVLSGNHVVKVLGTRFRLEARADASIVTTVLEEGKVQITIPERQLRCVLLPGQKSVYDKRLKELRKRIEPDIEKYTAITRGQLVFKDEPLHVLAQRLENWYGVTITVDAAIQDLRFTGTFEKESIEDVLNILSMSNGIKYMRTNGTINITLN</sequence>
<keyword evidence="1" id="KW-0472">Membrane</keyword>
<dbReference type="InterPro" id="IPR012373">
    <property type="entry name" value="Ferrdict_sens_TM"/>
</dbReference>
<dbReference type="PIRSF" id="PIRSF018266">
    <property type="entry name" value="FecR"/>
    <property type="match status" value="1"/>
</dbReference>
<dbReference type="EMBL" id="JAGUCN010000025">
    <property type="protein sequence ID" value="MBS2213323.1"/>
    <property type="molecule type" value="Genomic_DNA"/>
</dbReference>
<evidence type="ECO:0000259" key="3">
    <source>
        <dbReference type="Pfam" id="PF16344"/>
    </source>
</evidence>
<feature type="domain" description="Protein FecR C-terminal" evidence="3">
    <location>
        <begin position="256"/>
        <end position="321"/>
    </location>
</feature>
<dbReference type="Gene3D" id="3.55.50.30">
    <property type="match status" value="1"/>
</dbReference>
<comment type="caution">
    <text evidence="4">The sequence shown here is derived from an EMBL/GenBank/DDBJ whole genome shotgun (WGS) entry which is preliminary data.</text>
</comment>
<dbReference type="Pfam" id="PF16344">
    <property type="entry name" value="FecR_C"/>
    <property type="match status" value="1"/>
</dbReference>
<dbReference type="Gene3D" id="2.60.120.1440">
    <property type="match status" value="1"/>
</dbReference>
<dbReference type="PANTHER" id="PTHR30273">
    <property type="entry name" value="PERIPLASMIC SIGNAL SENSOR AND SIGMA FACTOR ACTIVATOR FECR-RELATED"/>
    <property type="match status" value="1"/>
</dbReference>
<feature type="transmembrane region" description="Helical" evidence="1">
    <location>
        <begin position="83"/>
        <end position="104"/>
    </location>
</feature>
<dbReference type="InterPro" id="IPR006860">
    <property type="entry name" value="FecR"/>
</dbReference>
<evidence type="ECO:0000313" key="5">
    <source>
        <dbReference type="Proteomes" id="UP000721861"/>
    </source>
</evidence>
<feature type="domain" description="FecR protein" evidence="2">
    <location>
        <begin position="115"/>
        <end position="209"/>
    </location>
</feature>
<dbReference type="InterPro" id="IPR032508">
    <property type="entry name" value="FecR_C"/>
</dbReference>
<protein>
    <submittedName>
        <fullName evidence="4">DUF4974 domain-containing protein</fullName>
    </submittedName>
</protein>
<keyword evidence="1" id="KW-0812">Transmembrane</keyword>
<dbReference type="Pfam" id="PF04773">
    <property type="entry name" value="FecR"/>
    <property type="match status" value="1"/>
</dbReference>